<dbReference type="PROSITE" id="PS51195">
    <property type="entry name" value="Q_MOTIF"/>
    <property type="match status" value="1"/>
</dbReference>
<dbReference type="AlphaFoldDB" id="A0A8X6PAV8"/>
<dbReference type="EMBL" id="BMAW01114305">
    <property type="protein sequence ID" value="GFT61179.1"/>
    <property type="molecule type" value="Genomic_DNA"/>
</dbReference>
<organism evidence="15 16">
    <name type="scientific">Nephila pilipes</name>
    <name type="common">Giant wood spider</name>
    <name type="synonym">Nephila maculata</name>
    <dbReference type="NCBI Taxonomy" id="299642"/>
    <lineage>
        <taxon>Eukaryota</taxon>
        <taxon>Metazoa</taxon>
        <taxon>Ecdysozoa</taxon>
        <taxon>Arthropoda</taxon>
        <taxon>Chelicerata</taxon>
        <taxon>Arachnida</taxon>
        <taxon>Araneae</taxon>
        <taxon>Araneomorphae</taxon>
        <taxon>Entelegynae</taxon>
        <taxon>Araneoidea</taxon>
        <taxon>Nephilidae</taxon>
        <taxon>Nephila</taxon>
    </lineage>
</organism>
<dbReference type="InterPro" id="IPR025313">
    <property type="entry name" value="SPB4-like_CTE"/>
</dbReference>
<feature type="compositionally biased region" description="Basic residues" evidence="11">
    <location>
        <begin position="501"/>
        <end position="513"/>
    </location>
</feature>
<dbReference type="InterPro" id="IPR027417">
    <property type="entry name" value="P-loop_NTPase"/>
</dbReference>
<evidence type="ECO:0000256" key="11">
    <source>
        <dbReference type="SAM" id="MobiDB-lite"/>
    </source>
</evidence>
<keyword evidence="4 9" id="KW-0067">ATP-binding</keyword>
<dbReference type="GO" id="GO:0003724">
    <property type="term" value="F:RNA helicase activity"/>
    <property type="evidence" value="ECO:0007669"/>
    <property type="project" value="UniProtKB-EC"/>
</dbReference>
<evidence type="ECO:0000256" key="8">
    <source>
        <dbReference type="PROSITE-ProRule" id="PRU00552"/>
    </source>
</evidence>
<evidence type="ECO:0000256" key="7">
    <source>
        <dbReference type="ARBA" id="ARBA00047984"/>
    </source>
</evidence>
<evidence type="ECO:0000259" key="13">
    <source>
        <dbReference type="PROSITE" id="PS51194"/>
    </source>
</evidence>
<dbReference type="PANTHER" id="PTHR24031">
    <property type="entry name" value="RNA HELICASE"/>
    <property type="match status" value="1"/>
</dbReference>
<dbReference type="InterPro" id="IPR000629">
    <property type="entry name" value="RNA-helicase_DEAD-box_CS"/>
</dbReference>
<keyword evidence="1 9" id="KW-0547">Nucleotide-binding</keyword>
<dbReference type="PROSITE" id="PS51192">
    <property type="entry name" value="HELICASE_ATP_BIND_1"/>
    <property type="match status" value="1"/>
</dbReference>
<feature type="domain" description="Helicase C-terminal" evidence="13">
    <location>
        <begin position="244"/>
        <end position="400"/>
    </location>
</feature>
<keyword evidence="16" id="KW-1185">Reference proteome</keyword>
<dbReference type="FunFam" id="3.40.50.300:FF:001022">
    <property type="entry name" value="RNA helicase"/>
    <property type="match status" value="1"/>
</dbReference>
<dbReference type="Proteomes" id="UP000887013">
    <property type="component" value="Unassembled WGS sequence"/>
</dbReference>
<dbReference type="CDD" id="cd18787">
    <property type="entry name" value="SF2_C_DEAD"/>
    <property type="match status" value="1"/>
</dbReference>
<dbReference type="SUPFAM" id="SSF52540">
    <property type="entry name" value="P-loop containing nucleoside triphosphate hydrolases"/>
    <property type="match status" value="1"/>
</dbReference>
<evidence type="ECO:0000313" key="16">
    <source>
        <dbReference type="Proteomes" id="UP000887013"/>
    </source>
</evidence>
<dbReference type="SMART" id="SM00490">
    <property type="entry name" value="HELICc"/>
    <property type="match status" value="1"/>
</dbReference>
<dbReference type="Pfam" id="PF00270">
    <property type="entry name" value="DEAD"/>
    <property type="match status" value="1"/>
</dbReference>
<comment type="similarity">
    <text evidence="6">Belongs to the DEAD box helicase family. DDX55/SPB4 subfamily.</text>
</comment>
<dbReference type="GO" id="GO:0003723">
    <property type="term" value="F:RNA binding"/>
    <property type="evidence" value="ECO:0007669"/>
    <property type="project" value="UniProtKB-UniRule"/>
</dbReference>
<dbReference type="SMART" id="SM01178">
    <property type="entry name" value="DUF4217"/>
    <property type="match status" value="1"/>
</dbReference>
<comment type="function">
    <text evidence="10">RNA helicase.</text>
</comment>
<dbReference type="SMART" id="SM00487">
    <property type="entry name" value="DEXDc"/>
    <property type="match status" value="1"/>
</dbReference>
<dbReference type="FunFam" id="3.40.50.300:FF:000877">
    <property type="entry name" value="RNA helicase"/>
    <property type="match status" value="1"/>
</dbReference>
<feature type="region of interest" description="Disordered" evidence="11">
    <location>
        <begin position="490"/>
        <end position="513"/>
    </location>
</feature>
<evidence type="ECO:0000256" key="1">
    <source>
        <dbReference type="ARBA" id="ARBA00022741"/>
    </source>
</evidence>
<evidence type="ECO:0000256" key="9">
    <source>
        <dbReference type="RuleBase" id="RU000492"/>
    </source>
</evidence>
<comment type="catalytic activity">
    <reaction evidence="7 10">
        <text>ATP + H2O = ADP + phosphate + H(+)</text>
        <dbReference type="Rhea" id="RHEA:13065"/>
        <dbReference type="ChEBI" id="CHEBI:15377"/>
        <dbReference type="ChEBI" id="CHEBI:15378"/>
        <dbReference type="ChEBI" id="CHEBI:30616"/>
        <dbReference type="ChEBI" id="CHEBI:43474"/>
        <dbReference type="ChEBI" id="CHEBI:456216"/>
        <dbReference type="EC" id="3.6.4.13"/>
    </reaction>
</comment>
<evidence type="ECO:0000256" key="6">
    <source>
        <dbReference type="ARBA" id="ARBA00038002"/>
    </source>
</evidence>
<evidence type="ECO:0000256" key="10">
    <source>
        <dbReference type="RuleBase" id="RU365068"/>
    </source>
</evidence>
<dbReference type="OrthoDB" id="7396459at2759"/>
<dbReference type="CDD" id="cd17960">
    <property type="entry name" value="DEADc_DDX55"/>
    <property type="match status" value="1"/>
</dbReference>
<accession>A0A8X6PAV8</accession>
<protein>
    <recommendedName>
        <fullName evidence="10">ATP-dependent RNA helicase</fullName>
        <ecNumber evidence="10">3.6.4.13</ecNumber>
    </recommendedName>
</protein>
<feature type="domain" description="DEAD-box RNA helicase Q" evidence="14">
    <location>
        <begin position="4"/>
        <end position="32"/>
    </location>
</feature>
<evidence type="ECO:0000256" key="2">
    <source>
        <dbReference type="ARBA" id="ARBA00022801"/>
    </source>
</evidence>
<gene>
    <name evidence="15" type="primary">DDX55</name>
    <name evidence="15" type="ORF">NPIL_653891</name>
</gene>
<dbReference type="PROSITE" id="PS51194">
    <property type="entry name" value="HELICASE_CTER"/>
    <property type="match status" value="1"/>
</dbReference>
<keyword evidence="5 10" id="KW-0694">RNA-binding</keyword>
<name>A0A8X6PAV8_NEPPI</name>
<dbReference type="InterPro" id="IPR014014">
    <property type="entry name" value="RNA_helicase_DEAD_Q_motif"/>
</dbReference>
<evidence type="ECO:0000256" key="3">
    <source>
        <dbReference type="ARBA" id="ARBA00022806"/>
    </source>
</evidence>
<dbReference type="Gene3D" id="3.40.50.300">
    <property type="entry name" value="P-loop containing nucleotide triphosphate hydrolases"/>
    <property type="match status" value="2"/>
</dbReference>
<dbReference type="InterPro" id="IPR014001">
    <property type="entry name" value="Helicase_ATP-bd"/>
</dbReference>
<feature type="short sequence motif" description="Q motif" evidence="8">
    <location>
        <begin position="4"/>
        <end position="32"/>
    </location>
</feature>
<dbReference type="InterPro" id="IPR011545">
    <property type="entry name" value="DEAD/DEAH_box_helicase_dom"/>
</dbReference>
<comment type="domain">
    <text evidence="10">The Q motif is unique to and characteristic of the DEAD box family of RNA helicases and controls ATP binding and hydrolysis.</text>
</comment>
<dbReference type="InterPro" id="IPR001650">
    <property type="entry name" value="Helicase_C-like"/>
</dbReference>
<evidence type="ECO:0000259" key="14">
    <source>
        <dbReference type="PROSITE" id="PS51195"/>
    </source>
</evidence>
<dbReference type="Pfam" id="PF00271">
    <property type="entry name" value="Helicase_C"/>
    <property type="match status" value="1"/>
</dbReference>
<evidence type="ECO:0000256" key="5">
    <source>
        <dbReference type="ARBA" id="ARBA00022884"/>
    </source>
</evidence>
<keyword evidence="2 9" id="KW-0378">Hydrolase</keyword>
<evidence type="ECO:0000259" key="12">
    <source>
        <dbReference type="PROSITE" id="PS51192"/>
    </source>
</evidence>
<dbReference type="GO" id="GO:0016787">
    <property type="term" value="F:hydrolase activity"/>
    <property type="evidence" value="ECO:0007669"/>
    <property type="project" value="UniProtKB-KW"/>
</dbReference>
<reference evidence="15" key="1">
    <citation type="submission" date="2020-08" db="EMBL/GenBank/DDBJ databases">
        <title>Multicomponent nature underlies the extraordinary mechanical properties of spider dragline silk.</title>
        <authorList>
            <person name="Kono N."/>
            <person name="Nakamura H."/>
            <person name="Mori M."/>
            <person name="Yoshida Y."/>
            <person name="Ohtoshi R."/>
            <person name="Malay A.D."/>
            <person name="Moran D.A.P."/>
            <person name="Tomita M."/>
            <person name="Numata K."/>
            <person name="Arakawa K."/>
        </authorList>
    </citation>
    <scope>NUCLEOTIDE SEQUENCE</scope>
</reference>
<dbReference type="PROSITE" id="PS00039">
    <property type="entry name" value="DEAD_ATP_HELICASE"/>
    <property type="match status" value="1"/>
</dbReference>
<comment type="caution">
    <text evidence="15">The sequence shown here is derived from an EMBL/GenBank/DDBJ whole genome shotgun (WGS) entry which is preliminary data.</text>
</comment>
<dbReference type="GO" id="GO:0005524">
    <property type="term" value="F:ATP binding"/>
    <property type="evidence" value="ECO:0007669"/>
    <property type="project" value="UniProtKB-UniRule"/>
</dbReference>
<evidence type="ECO:0000256" key="4">
    <source>
        <dbReference type="ARBA" id="ARBA00022840"/>
    </source>
</evidence>
<proteinExistence type="inferred from homology"/>
<dbReference type="EC" id="3.6.4.13" evidence="10"/>
<keyword evidence="3 9" id="KW-0347">Helicase</keyword>
<sequence>MDIKSWNDLSLSPGVLSAIKELGFESLTPVQASSIPIFLSRKDVAVEAVTGSGKTLCFLVPMFEILLKYAPFKKLDVGAIILSPTRELATQTAEIVDVFLKHIPQFTSILIIGGDAESKDISNILENGANIIIATPGRLSNLFNRKKLLKLSSYTRTLEVLVLDEADRLLDMGFEDAINTILHYLPKQRVTGLFSATQTKEMDDLIRAGLRNPVCISVKQKDSLVQKMPSTLSNFYMVCEPEMKLSILLWFLMSKAGSKSLVFFSTCASVNYFGCVLKELIKDIPVLSIHGKMKKRRHKIFSDFKNYEKGILLCTDVMARGVDIPDVNWVIQYDPPKCASSFVHRCGRTARIGKIGSALIMLLPNEEHFVNFLEVNQKVVLKHMETPEVANVIPKIKNLASKNREIFETGLKAFVSFVRFYTEHDLKILFRVKDLDIGKLAEGFALLRLPRMPELKNKTTKSFIPMNVKYKEIPYLDKRKEKQRQIELNQSQQKVMESKKMSAKKKAQLKKQRKKEKEVATCGKYVFSEQEMKELIRDTTLIRKFRNGKISKKEFDAKFLPDFE</sequence>
<evidence type="ECO:0000313" key="15">
    <source>
        <dbReference type="EMBL" id="GFT61179.1"/>
    </source>
</evidence>
<dbReference type="Pfam" id="PF13959">
    <property type="entry name" value="CTE_SPB4"/>
    <property type="match status" value="1"/>
</dbReference>
<feature type="domain" description="Helicase ATP-binding" evidence="12">
    <location>
        <begin position="35"/>
        <end position="216"/>
    </location>
</feature>